<name>K7WH97_9VIRU</name>
<gene>
    <name evidence="1" type="ORF">wssv_01610</name>
</gene>
<protein>
    <submittedName>
        <fullName evidence="1">Wsv160</fullName>
    </submittedName>
</protein>
<proteinExistence type="predicted"/>
<dbReference type="Proteomes" id="UP000277283">
    <property type="component" value="Segment"/>
</dbReference>
<evidence type="ECO:0000313" key="1">
    <source>
        <dbReference type="EMBL" id="AFX59538.1"/>
    </source>
</evidence>
<sequence length="68" mass="7854">MGMNHMNLNNTQHVKHIIFIGKNKGIHLMLLCFLCQRFLVLSSNVFHGINFLNHYMHKVLDCSSISIS</sequence>
<evidence type="ECO:0000313" key="2">
    <source>
        <dbReference type="Proteomes" id="UP000277283"/>
    </source>
</evidence>
<organism evidence="1 2">
    <name type="scientific">White spot syndrome virus</name>
    <dbReference type="NCBI Taxonomy" id="342409"/>
    <lineage>
        <taxon>Viruses</taxon>
        <taxon>Viruses incertae sedis</taxon>
        <taxon>Naldaviricetes</taxon>
        <taxon>Nimaviridae</taxon>
        <taxon>Whispovirus</taxon>
    </lineage>
</organism>
<accession>K7WH97</accession>
<dbReference type="EMBL" id="JX515788">
    <property type="protein sequence ID" value="AFX59538.1"/>
    <property type="molecule type" value="Genomic_DNA"/>
</dbReference>
<reference evidence="2" key="1">
    <citation type="submission" date="2012-08" db="EMBL/GenBank/DDBJ databases">
        <authorList>
            <person name="Choi T.-J."/>
        </authorList>
    </citation>
    <scope>NUCLEOTIDE SEQUENCE [LARGE SCALE GENOMIC DNA]</scope>
    <source>
        <strain evidence="2">K-LV1</strain>
    </source>
</reference>